<feature type="region of interest" description="Disordered" evidence="5">
    <location>
        <begin position="207"/>
        <end position="232"/>
    </location>
</feature>
<accession>A0A0E4GZZ3</accession>
<reference evidence="7 8" key="1">
    <citation type="submission" date="2015-03" db="EMBL/GenBank/DDBJ databases">
        <authorList>
            <person name="Urmite Genomes"/>
        </authorList>
    </citation>
    <scope>NUCLEOTIDE SEQUENCE [LARGE SCALE GENOMIC DNA]</scope>
    <source>
        <strain evidence="7 8">CSUR P1491</strain>
    </source>
</reference>
<dbReference type="Pfam" id="PF00440">
    <property type="entry name" value="TetR_N"/>
    <property type="match status" value="1"/>
</dbReference>
<dbReference type="AlphaFoldDB" id="A0A0E4GZZ3"/>
<evidence type="ECO:0000313" key="7">
    <source>
        <dbReference type="EMBL" id="CQD17390.1"/>
    </source>
</evidence>
<dbReference type="InterPro" id="IPR036271">
    <property type="entry name" value="Tet_transcr_reg_TetR-rel_C_sf"/>
</dbReference>
<feature type="compositionally biased region" description="Basic residues" evidence="5">
    <location>
        <begin position="220"/>
        <end position="232"/>
    </location>
</feature>
<dbReference type="Gene3D" id="1.10.357.10">
    <property type="entry name" value="Tetracycline Repressor, domain 2"/>
    <property type="match status" value="1"/>
</dbReference>
<dbReference type="PROSITE" id="PS50977">
    <property type="entry name" value="HTH_TETR_2"/>
    <property type="match status" value="1"/>
</dbReference>
<sequence>MTVPKKSTAASNRGTSADADSKSARTRARILDAAAHVLSAKGFAGTRLSDVADYAEIQAPAIYYYFGSREELIEEVMYCGVAELRRHVQDALNELPPETSPLDRIMTAVEAHLRHELEISDYATASIRNSGQIPQHLRARQLKEEASYGRVWRRLFENAQADGEIRADLDLRYAQLLALGALNWAAEWRDPQRDSVDGIVATAQSLVSHGLSPQGQSRARSTRKARTTTGRR</sequence>
<evidence type="ECO:0000256" key="3">
    <source>
        <dbReference type="ARBA" id="ARBA00023163"/>
    </source>
</evidence>
<proteinExistence type="predicted"/>
<evidence type="ECO:0000256" key="1">
    <source>
        <dbReference type="ARBA" id="ARBA00023015"/>
    </source>
</evidence>
<dbReference type="InterPro" id="IPR001647">
    <property type="entry name" value="HTH_TetR"/>
</dbReference>
<dbReference type="Proteomes" id="UP000199251">
    <property type="component" value="Unassembled WGS sequence"/>
</dbReference>
<dbReference type="PANTHER" id="PTHR30055:SF234">
    <property type="entry name" value="HTH-TYPE TRANSCRIPTIONAL REGULATOR BETI"/>
    <property type="match status" value="1"/>
</dbReference>
<feature type="compositionally biased region" description="Polar residues" evidence="5">
    <location>
        <begin position="207"/>
        <end position="216"/>
    </location>
</feature>
<dbReference type="SUPFAM" id="SSF48498">
    <property type="entry name" value="Tetracyclin repressor-like, C-terminal domain"/>
    <property type="match status" value="1"/>
</dbReference>
<feature type="DNA-binding region" description="H-T-H motif" evidence="4">
    <location>
        <begin position="47"/>
        <end position="66"/>
    </location>
</feature>
<keyword evidence="1" id="KW-0805">Transcription regulation</keyword>
<dbReference type="EMBL" id="CTEE01000001">
    <property type="protein sequence ID" value="CQD17390.1"/>
    <property type="molecule type" value="Genomic_DNA"/>
</dbReference>
<gene>
    <name evidence="7" type="ORF">BN1232_03878</name>
</gene>
<evidence type="ECO:0000256" key="2">
    <source>
        <dbReference type="ARBA" id="ARBA00023125"/>
    </source>
</evidence>
<dbReference type="SUPFAM" id="SSF46689">
    <property type="entry name" value="Homeodomain-like"/>
    <property type="match status" value="1"/>
</dbReference>
<dbReference type="OrthoDB" id="4726108at2"/>
<dbReference type="InterPro" id="IPR009057">
    <property type="entry name" value="Homeodomain-like_sf"/>
</dbReference>
<dbReference type="Gene3D" id="1.10.10.60">
    <property type="entry name" value="Homeodomain-like"/>
    <property type="match status" value="1"/>
</dbReference>
<dbReference type="GO" id="GO:0000976">
    <property type="term" value="F:transcription cis-regulatory region binding"/>
    <property type="evidence" value="ECO:0007669"/>
    <property type="project" value="TreeGrafter"/>
</dbReference>
<dbReference type="GO" id="GO:0003700">
    <property type="term" value="F:DNA-binding transcription factor activity"/>
    <property type="evidence" value="ECO:0007669"/>
    <property type="project" value="TreeGrafter"/>
</dbReference>
<dbReference type="InterPro" id="IPR050109">
    <property type="entry name" value="HTH-type_TetR-like_transc_reg"/>
</dbReference>
<dbReference type="InterPro" id="IPR041490">
    <property type="entry name" value="KstR2_TetR_C"/>
</dbReference>
<dbReference type="PANTHER" id="PTHR30055">
    <property type="entry name" value="HTH-TYPE TRANSCRIPTIONAL REGULATOR RUTR"/>
    <property type="match status" value="1"/>
</dbReference>
<protein>
    <submittedName>
        <fullName evidence="7">TetR family transcriptional regulator</fullName>
    </submittedName>
</protein>
<evidence type="ECO:0000259" key="6">
    <source>
        <dbReference type="PROSITE" id="PS50977"/>
    </source>
</evidence>
<dbReference type="PRINTS" id="PR00455">
    <property type="entry name" value="HTHTETR"/>
</dbReference>
<feature type="region of interest" description="Disordered" evidence="5">
    <location>
        <begin position="1"/>
        <end position="23"/>
    </location>
</feature>
<keyword evidence="3" id="KW-0804">Transcription</keyword>
<evidence type="ECO:0000256" key="5">
    <source>
        <dbReference type="SAM" id="MobiDB-lite"/>
    </source>
</evidence>
<dbReference type="STRING" id="141349.BN1232_03878"/>
<keyword evidence="2 4" id="KW-0238">DNA-binding</keyword>
<organism evidence="7 8">
    <name type="scientific">Mycobacterium lentiflavum</name>
    <dbReference type="NCBI Taxonomy" id="141349"/>
    <lineage>
        <taxon>Bacteria</taxon>
        <taxon>Bacillati</taxon>
        <taxon>Actinomycetota</taxon>
        <taxon>Actinomycetes</taxon>
        <taxon>Mycobacteriales</taxon>
        <taxon>Mycobacteriaceae</taxon>
        <taxon>Mycobacterium</taxon>
        <taxon>Mycobacterium simiae complex</taxon>
    </lineage>
</organism>
<feature type="domain" description="HTH tetR-type" evidence="6">
    <location>
        <begin position="24"/>
        <end position="84"/>
    </location>
</feature>
<evidence type="ECO:0000313" key="8">
    <source>
        <dbReference type="Proteomes" id="UP000199251"/>
    </source>
</evidence>
<evidence type="ECO:0000256" key="4">
    <source>
        <dbReference type="PROSITE-ProRule" id="PRU00335"/>
    </source>
</evidence>
<name>A0A0E4GZZ3_MYCLN</name>
<dbReference type="Pfam" id="PF17932">
    <property type="entry name" value="TetR_C_24"/>
    <property type="match status" value="1"/>
</dbReference>